<keyword evidence="3" id="KW-0819">tRNA processing</keyword>
<comment type="caution">
    <text evidence="6">The sequence shown here is derived from an EMBL/GenBank/DDBJ whole genome shotgun (WGS) entry which is preliminary data.</text>
</comment>
<protein>
    <recommendedName>
        <fullName evidence="5">tRNA-guanine(15) transglycosylase-like domain-containing protein</fullName>
    </recommendedName>
</protein>
<dbReference type="Pfam" id="PF01702">
    <property type="entry name" value="TGT"/>
    <property type="match status" value="1"/>
</dbReference>
<reference evidence="6 7" key="1">
    <citation type="journal article" date="2023" name="Nat. Commun.">
        <title>Origin of minicircular mitochondrial genomes in red algae.</title>
        <authorList>
            <person name="Lee Y."/>
            <person name="Cho C.H."/>
            <person name="Lee Y.M."/>
            <person name="Park S.I."/>
            <person name="Yang J.H."/>
            <person name="West J.A."/>
            <person name="Bhattacharya D."/>
            <person name="Yoon H.S."/>
        </authorList>
    </citation>
    <scope>NUCLEOTIDE SEQUENCE [LARGE SCALE GENOMIC DNA]</scope>
    <source>
        <strain evidence="6 7">CCMP1338</strain>
        <tissue evidence="6">Whole cell</tissue>
    </source>
</reference>
<dbReference type="PANTHER" id="PTHR43468:SF1">
    <property type="entry name" value="TRNA-GUANOSINE(34) QUEUINE TRANSGLYCOSYLASE"/>
    <property type="match status" value="1"/>
</dbReference>
<dbReference type="InterPro" id="IPR004803">
    <property type="entry name" value="TGT"/>
</dbReference>
<keyword evidence="7" id="KW-1185">Reference proteome</keyword>
<dbReference type="InterPro" id="IPR002616">
    <property type="entry name" value="tRNA_ribo_trans-like"/>
</dbReference>
<accession>A0AAV8V286</accession>
<keyword evidence="1" id="KW-0328">Glycosyltransferase</keyword>
<dbReference type="InterPro" id="IPR036511">
    <property type="entry name" value="TGT-like_sf"/>
</dbReference>
<proteinExistence type="predicted"/>
<keyword evidence="4" id="KW-0479">Metal-binding</keyword>
<sequence>MALLKQSLSALTSKGCQNRLWNRVAASCRGFHSPIIDITTDKGLALPPDPKTFPDYKPRDFFSFELLHESSISRARVGRIYTPHGFVDTPGFVAVATNGALKAVDHRAADDSGQQLMFCNTYHLLLQPGPKLIEKAGGIHKYMNRNRPIITDSGGFQVFSLSQGSVTDELNMKARGPNRSTEGSLLDEVSELGAKFRSYRDGKQHLLTPESSVEAQKAYGSDIIVPLDELPPYHIERRRLESSVYLTHRWEARSLRAHLNNVKNQAMYGVIHGGVDLELRQLSIDYISSLPFDGFGVGGSLGKDRNELIQLLNFVMPRLDPKRPNHLLGIADIESIKRAVPLGVDTFDSCFPTRMGRHGTLLTQNGPLKIRKNSNRNNYKPPDEKFGLQNVSVAYLHYLSKEHLPLAGSLMTLHNIKYMNDFMSDLRSKIMRDEI</sequence>
<dbReference type="EMBL" id="JAMWBK010000002">
    <property type="protein sequence ID" value="KAJ8907993.1"/>
    <property type="molecule type" value="Genomic_DNA"/>
</dbReference>
<evidence type="ECO:0000256" key="2">
    <source>
        <dbReference type="ARBA" id="ARBA00022679"/>
    </source>
</evidence>
<evidence type="ECO:0000256" key="3">
    <source>
        <dbReference type="ARBA" id="ARBA00022694"/>
    </source>
</evidence>
<dbReference type="SUPFAM" id="SSF51713">
    <property type="entry name" value="tRNA-guanine transglycosylase"/>
    <property type="match status" value="1"/>
</dbReference>
<dbReference type="AlphaFoldDB" id="A0AAV8V286"/>
<evidence type="ECO:0000256" key="4">
    <source>
        <dbReference type="ARBA" id="ARBA00022723"/>
    </source>
</evidence>
<dbReference type="Gene3D" id="3.20.20.105">
    <property type="entry name" value="Queuine tRNA-ribosyltransferase-like"/>
    <property type="match status" value="1"/>
</dbReference>
<evidence type="ECO:0000256" key="1">
    <source>
        <dbReference type="ARBA" id="ARBA00022676"/>
    </source>
</evidence>
<dbReference type="NCBIfam" id="TIGR00449">
    <property type="entry name" value="tgt_general"/>
    <property type="match status" value="1"/>
</dbReference>
<organism evidence="6 7">
    <name type="scientific">Rhodosorus marinus</name>
    <dbReference type="NCBI Taxonomy" id="101924"/>
    <lineage>
        <taxon>Eukaryota</taxon>
        <taxon>Rhodophyta</taxon>
        <taxon>Stylonematophyceae</taxon>
        <taxon>Stylonematales</taxon>
        <taxon>Stylonemataceae</taxon>
        <taxon>Rhodosorus</taxon>
    </lineage>
</organism>
<dbReference type="NCBIfam" id="TIGR00430">
    <property type="entry name" value="Q_tRNA_tgt"/>
    <property type="match status" value="1"/>
</dbReference>
<keyword evidence="2" id="KW-0808">Transferase</keyword>
<dbReference type="PANTHER" id="PTHR43468">
    <property type="match status" value="1"/>
</dbReference>
<name>A0AAV8V286_9RHOD</name>
<dbReference type="GO" id="GO:0006400">
    <property type="term" value="P:tRNA modification"/>
    <property type="evidence" value="ECO:0007669"/>
    <property type="project" value="InterPro"/>
</dbReference>
<feature type="domain" description="tRNA-guanine(15) transglycosylase-like" evidence="5">
    <location>
        <begin position="74"/>
        <end position="434"/>
    </location>
</feature>
<gene>
    <name evidence="6" type="ORF">NDN08_008094</name>
</gene>
<dbReference type="GO" id="GO:0008479">
    <property type="term" value="F:tRNA-guanosine(34) queuine transglycosylase activity"/>
    <property type="evidence" value="ECO:0007669"/>
    <property type="project" value="InterPro"/>
</dbReference>
<evidence type="ECO:0000313" key="6">
    <source>
        <dbReference type="EMBL" id="KAJ8907993.1"/>
    </source>
</evidence>
<dbReference type="Proteomes" id="UP001157974">
    <property type="component" value="Unassembled WGS sequence"/>
</dbReference>
<dbReference type="GO" id="GO:0046872">
    <property type="term" value="F:metal ion binding"/>
    <property type="evidence" value="ECO:0007669"/>
    <property type="project" value="UniProtKB-KW"/>
</dbReference>
<evidence type="ECO:0000259" key="5">
    <source>
        <dbReference type="Pfam" id="PF01702"/>
    </source>
</evidence>
<evidence type="ECO:0000313" key="7">
    <source>
        <dbReference type="Proteomes" id="UP001157974"/>
    </source>
</evidence>